<sequence length="422" mass="44866">MLLAPAVVVWEWLNEHGRWRPYGPAVSHHIEAAVRTSDPRGGSVVLGQVDSRLSPYIIDLQSMHQFRQDTGTIRPVRRCFYEPGGAPAQGIQWEWESSTGAWTPYDMEVAIALHKAHGRQQARLDLGPLGLDYVVHFHTMTQVNSQTQRCRRVRRRVDMAYPLVSGPLPRGVAPRVRGGALLGVGVAGSSAGSLPFPPVSPTPPCACQQCVLVQSVKSGEVRTLGRQPRKNPVPSYSKAPPRSATLGRIPQQSCDWPLPHGLAISRNTASPRKNAQLFAQSLVALTAGSASLSLIAEPPPPPSLPANPIAPPYSERPVPIATLVTPATMVTKPPSPTPSPSPVVMKPHCDALQAPLPVPTVPVKNLKPSSLIQPALAEPRGGGEEVCGEGQDPTRPGLYHLHGASRGPVGVCGPPGGALLLG</sequence>
<evidence type="ECO:0000313" key="5">
    <source>
        <dbReference type="EMBL" id="KAJ3614991.1"/>
    </source>
</evidence>
<evidence type="ECO:0000259" key="4">
    <source>
        <dbReference type="PROSITE" id="PS50918"/>
    </source>
</evidence>
<organism evidence="5 6">
    <name type="scientific">Muraenolepis orangiensis</name>
    <name type="common">Patagonian moray cod</name>
    <dbReference type="NCBI Taxonomy" id="630683"/>
    <lineage>
        <taxon>Eukaryota</taxon>
        <taxon>Metazoa</taxon>
        <taxon>Chordata</taxon>
        <taxon>Craniata</taxon>
        <taxon>Vertebrata</taxon>
        <taxon>Euteleostomi</taxon>
        <taxon>Actinopterygii</taxon>
        <taxon>Neopterygii</taxon>
        <taxon>Teleostei</taxon>
        <taxon>Neoteleostei</taxon>
        <taxon>Acanthomorphata</taxon>
        <taxon>Zeiogadaria</taxon>
        <taxon>Gadariae</taxon>
        <taxon>Gadiformes</taxon>
        <taxon>Muraenolepidoidei</taxon>
        <taxon>Muraenolepididae</taxon>
        <taxon>Muraenolepis</taxon>
    </lineage>
</organism>
<dbReference type="GO" id="GO:0061630">
    <property type="term" value="F:ubiquitin protein ligase activity"/>
    <property type="evidence" value="ECO:0007669"/>
    <property type="project" value="UniProtKB-UniRule"/>
</dbReference>
<evidence type="ECO:0000256" key="3">
    <source>
        <dbReference type="SAM" id="MobiDB-lite"/>
    </source>
</evidence>
<keyword evidence="2" id="KW-0862">Zinc</keyword>
<name>A0A9Q0EWT4_9TELE</name>
<comment type="caution">
    <text evidence="5">The sequence shown here is derived from an EMBL/GenBank/DDBJ whole genome shotgun (WGS) entry which is preliminary data.</text>
</comment>
<accession>A0A9Q0EWT4</accession>
<dbReference type="InterPro" id="IPR018123">
    <property type="entry name" value="WWE-dom_subgr"/>
</dbReference>
<dbReference type="SUPFAM" id="SSF117839">
    <property type="entry name" value="WWE domain"/>
    <property type="match status" value="2"/>
</dbReference>
<comment type="similarity">
    <text evidence="2">Belongs to the Deltex family.</text>
</comment>
<reference evidence="5" key="1">
    <citation type="submission" date="2022-07" db="EMBL/GenBank/DDBJ databases">
        <title>Chromosome-level genome of Muraenolepis orangiensis.</title>
        <authorList>
            <person name="Kim J."/>
        </authorList>
    </citation>
    <scope>NUCLEOTIDE SEQUENCE</scope>
    <source>
        <strain evidence="5">KU_S4_2022</strain>
        <tissue evidence="5">Muscle</tissue>
    </source>
</reference>
<feature type="region of interest" description="Disordered" evidence="3">
    <location>
        <begin position="221"/>
        <end position="252"/>
    </location>
</feature>
<keyword evidence="6" id="KW-1185">Reference proteome</keyword>
<dbReference type="Pfam" id="PF02825">
    <property type="entry name" value="WWE"/>
    <property type="match status" value="2"/>
</dbReference>
<dbReference type="InterPro" id="IPR037197">
    <property type="entry name" value="WWE_dom_sf"/>
</dbReference>
<keyword evidence="2" id="KW-0808">Transferase</keyword>
<dbReference type="InterPro" id="IPR004170">
    <property type="entry name" value="WWE_dom"/>
</dbReference>
<keyword evidence="2" id="KW-0963">Cytoplasm</keyword>
<dbReference type="GO" id="GO:0005737">
    <property type="term" value="C:cytoplasm"/>
    <property type="evidence" value="ECO:0007669"/>
    <property type="project" value="UniProtKB-SubCell"/>
</dbReference>
<protein>
    <recommendedName>
        <fullName evidence="2">E3 ubiquitin-protein ligase</fullName>
        <ecNumber evidence="2">2.3.2.27</ecNumber>
    </recommendedName>
</protein>
<dbReference type="PROSITE" id="PS50918">
    <property type="entry name" value="WWE"/>
    <property type="match status" value="2"/>
</dbReference>
<dbReference type="SMART" id="SM00678">
    <property type="entry name" value="WWE"/>
    <property type="match status" value="2"/>
</dbReference>
<feature type="domain" description="WWE" evidence="4">
    <location>
        <begin position="79"/>
        <end position="155"/>
    </location>
</feature>
<dbReference type="OrthoDB" id="2449614at2759"/>
<comment type="catalytic activity">
    <reaction evidence="2">
        <text>S-ubiquitinyl-[E2 ubiquitin-conjugating enzyme]-L-cysteine + [acceptor protein]-L-lysine = [E2 ubiquitin-conjugating enzyme]-L-cysteine + N(6)-ubiquitinyl-[acceptor protein]-L-lysine.</text>
        <dbReference type="EC" id="2.3.2.27"/>
    </reaction>
</comment>
<evidence type="ECO:0000256" key="2">
    <source>
        <dbReference type="RuleBase" id="RU367105"/>
    </source>
</evidence>
<dbReference type="EC" id="2.3.2.27" evidence="2"/>
<dbReference type="Proteomes" id="UP001148018">
    <property type="component" value="Unassembled WGS sequence"/>
</dbReference>
<dbReference type="Gene3D" id="3.30.720.50">
    <property type="match status" value="2"/>
</dbReference>
<dbReference type="GO" id="GO:0016567">
    <property type="term" value="P:protein ubiquitination"/>
    <property type="evidence" value="ECO:0007669"/>
    <property type="project" value="UniProtKB-UniRule"/>
</dbReference>
<dbReference type="InterPro" id="IPR039398">
    <property type="entry name" value="Deltex_fam"/>
</dbReference>
<dbReference type="GO" id="GO:0007219">
    <property type="term" value="P:Notch signaling pathway"/>
    <property type="evidence" value="ECO:0007669"/>
    <property type="project" value="InterPro"/>
</dbReference>
<proteinExistence type="inferred from homology"/>
<keyword evidence="2" id="KW-0479">Metal-binding</keyword>
<evidence type="ECO:0000313" key="6">
    <source>
        <dbReference type="Proteomes" id="UP001148018"/>
    </source>
</evidence>
<dbReference type="PANTHER" id="PTHR12622">
    <property type="entry name" value="DELTEX-RELATED"/>
    <property type="match status" value="1"/>
</dbReference>
<dbReference type="AlphaFoldDB" id="A0A9Q0EWT4"/>
<dbReference type="EMBL" id="JANIIK010000034">
    <property type="protein sequence ID" value="KAJ3614991.1"/>
    <property type="molecule type" value="Genomic_DNA"/>
</dbReference>
<comment type="subcellular location">
    <subcellularLocation>
        <location evidence="2">Cytoplasm</location>
    </subcellularLocation>
</comment>
<comment type="pathway">
    <text evidence="1 2">Protein modification; protein ubiquitination.</text>
</comment>
<evidence type="ECO:0000256" key="1">
    <source>
        <dbReference type="ARBA" id="ARBA00004906"/>
    </source>
</evidence>
<keyword evidence="2" id="KW-0863">Zinc-finger</keyword>
<dbReference type="GO" id="GO:0008270">
    <property type="term" value="F:zinc ion binding"/>
    <property type="evidence" value="ECO:0007669"/>
    <property type="project" value="UniProtKB-KW"/>
</dbReference>
<feature type="domain" description="WWE" evidence="4">
    <location>
        <begin position="1"/>
        <end position="78"/>
    </location>
</feature>
<gene>
    <name evidence="5" type="ORF">NHX12_018560</name>
</gene>